<organism evidence="3 4">
    <name type="scientific">Actinospica acidithermotolerans</name>
    <dbReference type="NCBI Taxonomy" id="2828514"/>
    <lineage>
        <taxon>Bacteria</taxon>
        <taxon>Bacillati</taxon>
        <taxon>Actinomycetota</taxon>
        <taxon>Actinomycetes</taxon>
        <taxon>Catenulisporales</taxon>
        <taxon>Actinospicaceae</taxon>
        <taxon>Actinospica</taxon>
    </lineage>
</organism>
<dbReference type="EMBL" id="JAGSOH010000008">
    <property type="protein sequence ID" value="MBR7825744.1"/>
    <property type="molecule type" value="Genomic_DNA"/>
</dbReference>
<accession>A0A941EB04</accession>
<reference evidence="3" key="1">
    <citation type="submission" date="2021-04" db="EMBL/GenBank/DDBJ databases">
        <title>Genome based classification of Actinospica acidithermotolerans sp. nov., an actinobacterium isolated from an Indonesian hot spring.</title>
        <authorList>
            <person name="Kusuma A.B."/>
            <person name="Putra K.E."/>
            <person name="Nafisah S."/>
            <person name="Loh J."/>
            <person name="Nouioui I."/>
            <person name="Goodfellow M."/>
        </authorList>
    </citation>
    <scope>NUCLEOTIDE SEQUENCE</scope>
    <source>
        <strain evidence="3">MGRD01-02</strain>
    </source>
</reference>
<dbReference type="Pfam" id="PF00248">
    <property type="entry name" value="Aldo_ket_red"/>
    <property type="match status" value="1"/>
</dbReference>
<dbReference type="RefSeq" id="WP_212516896.1">
    <property type="nucleotide sequence ID" value="NZ_JAGSOH010000008.1"/>
</dbReference>
<keyword evidence="4" id="KW-1185">Reference proteome</keyword>
<feature type="domain" description="NADP-dependent oxidoreductase" evidence="2">
    <location>
        <begin position="30"/>
        <end position="325"/>
    </location>
</feature>
<protein>
    <submittedName>
        <fullName evidence="3">Aldo/keto reductase</fullName>
    </submittedName>
</protein>
<gene>
    <name evidence="3" type="ORF">KDK95_05450</name>
</gene>
<keyword evidence="1" id="KW-0560">Oxidoreductase</keyword>
<dbReference type="AlphaFoldDB" id="A0A941EB04"/>
<dbReference type="InterPro" id="IPR023210">
    <property type="entry name" value="NADP_OxRdtase_dom"/>
</dbReference>
<dbReference type="InterPro" id="IPR036812">
    <property type="entry name" value="NAD(P)_OxRdtase_dom_sf"/>
</dbReference>
<dbReference type="Gene3D" id="3.20.20.100">
    <property type="entry name" value="NADP-dependent oxidoreductase domain"/>
    <property type="match status" value="1"/>
</dbReference>
<sequence>MERFLGRDSAIEVSALGLGCWAVGGPFAGGGSEFGWGAIDDAESVRAIHRGIADGVTFFDTSSNYGAGHSEVVLGTAVRDRRDSVVIASKWGYTFDEEKREALGEDGSVGYIRECLEGSLRRLGTDYIDVYQLHIGDLPIEQALDMIPTLEDLVAEGKLRAYGWSTDDPARAEAFAEAGAHAATAQFDMSVLRDAAGMIETCESLGLGGIVRGPLAMGLLSGKYHDGRSVGERDVRSQGHAWMTYFGKDGRGAPEWLAAVDEVREILASNGRTLLQGALAWLWARSEVLVPIPGFRNEAQVAEIVGALAHGPLGAAEFAEVEKVLRPAQG</sequence>
<dbReference type="Proteomes" id="UP000676325">
    <property type="component" value="Unassembled WGS sequence"/>
</dbReference>
<dbReference type="GO" id="GO:0005829">
    <property type="term" value="C:cytosol"/>
    <property type="evidence" value="ECO:0007669"/>
    <property type="project" value="TreeGrafter"/>
</dbReference>
<comment type="caution">
    <text evidence="3">The sequence shown here is derived from an EMBL/GenBank/DDBJ whole genome shotgun (WGS) entry which is preliminary data.</text>
</comment>
<evidence type="ECO:0000256" key="1">
    <source>
        <dbReference type="ARBA" id="ARBA00023002"/>
    </source>
</evidence>
<dbReference type="PANTHER" id="PTHR43364">
    <property type="entry name" value="NADH-SPECIFIC METHYLGLYOXAL REDUCTASE-RELATED"/>
    <property type="match status" value="1"/>
</dbReference>
<dbReference type="InterPro" id="IPR050523">
    <property type="entry name" value="AKR_Detox_Biosynth"/>
</dbReference>
<dbReference type="GO" id="GO:0016491">
    <property type="term" value="F:oxidoreductase activity"/>
    <property type="evidence" value="ECO:0007669"/>
    <property type="project" value="UniProtKB-KW"/>
</dbReference>
<dbReference type="PANTHER" id="PTHR43364:SF4">
    <property type="entry name" value="NAD(P)-LINKED OXIDOREDUCTASE SUPERFAMILY PROTEIN"/>
    <property type="match status" value="1"/>
</dbReference>
<dbReference type="SUPFAM" id="SSF51430">
    <property type="entry name" value="NAD(P)-linked oxidoreductase"/>
    <property type="match status" value="1"/>
</dbReference>
<evidence type="ECO:0000259" key="2">
    <source>
        <dbReference type="Pfam" id="PF00248"/>
    </source>
</evidence>
<dbReference type="CDD" id="cd19086">
    <property type="entry name" value="AKR_AKR11C1"/>
    <property type="match status" value="1"/>
</dbReference>
<evidence type="ECO:0000313" key="3">
    <source>
        <dbReference type="EMBL" id="MBR7825744.1"/>
    </source>
</evidence>
<evidence type="ECO:0000313" key="4">
    <source>
        <dbReference type="Proteomes" id="UP000676325"/>
    </source>
</evidence>
<proteinExistence type="predicted"/>
<name>A0A941EB04_9ACTN</name>